<dbReference type="InterPro" id="IPR001584">
    <property type="entry name" value="Integrase_cat-core"/>
</dbReference>
<dbReference type="Gene3D" id="3.30.420.10">
    <property type="entry name" value="Ribonuclease H-like superfamily/Ribonuclease H"/>
    <property type="match status" value="1"/>
</dbReference>
<accession>A0A2H0U0M1</accession>
<dbReference type="Pfam" id="PF13333">
    <property type="entry name" value="rve_2"/>
    <property type="match status" value="1"/>
</dbReference>
<dbReference type="PANTHER" id="PTHR46889">
    <property type="entry name" value="TRANSPOSASE INSF FOR INSERTION SEQUENCE IS3B-RELATED"/>
    <property type="match status" value="1"/>
</dbReference>
<dbReference type="GO" id="GO:0015074">
    <property type="term" value="P:DNA integration"/>
    <property type="evidence" value="ECO:0007669"/>
    <property type="project" value="InterPro"/>
</dbReference>
<reference evidence="3" key="1">
    <citation type="submission" date="2017-09" db="EMBL/GenBank/DDBJ databases">
        <title>Depth-based differentiation of microbial function through sediment-hosted aquifers and enrichment of novel symbionts in the deep terrestrial subsurface.</title>
        <authorList>
            <person name="Probst A.J."/>
            <person name="Ladd B."/>
            <person name="Jarett J.K."/>
            <person name="Geller-Mcgrath D.E."/>
            <person name="Sieber C.M.K."/>
            <person name="Emerson J.B."/>
            <person name="Anantharaman K."/>
            <person name="Thomas B.C."/>
            <person name="Malmstrom R."/>
            <person name="Stieglmeier M."/>
            <person name="Klingl A."/>
            <person name="Woyke T."/>
            <person name="Ryan C.M."/>
            <person name="Banfield J.F."/>
        </authorList>
    </citation>
    <scope>NUCLEOTIDE SEQUENCE [LARGE SCALE GENOMIC DNA]</scope>
</reference>
<dbReference type="SUPFAM" id="SSF53098">
    <property type="entry name" value="Ribonuclease H-like"/>
    <property type="match status" value="1"/>
</dbReference>
<protein>
    <submittedName>
        <fullName evidence="2">Transposase</fullName>
    </submittedName>
</protein>
<dbReference type="InterPro" id="IPR012337">
    <property type="entry name" value="RNaseH-like_sf"/>
</dbReference>
<evidence type="ECO:0000313" key="3">
    <source>
        <dbReference type="Proteomes" id="UP000230852"/>
    </source>
</evidence>
<dbReference type="GO" id="GO:0003676">
    <property type="term" value="F:nucleic acid binding"/>
    <property type="evidence" value="ECO:0007669"/>
    <property type="project" value="InterPro"/>
</dbReference>
<dbReference type="AlphaFoldDB" id="A0A2H0U0M1"/>
<dbReference type="Proteomes" id="UP000230852">
    <property type="component" value="Unassembled WGS sequence"/>
</dbReference>
<name>A0A2H0U0M1_9BACT</name>
<comment type="caution">
    <text evidence="2">The sequence shown here is derived from an EMBL/GenBank/DDBJ whole genome shotgun (WGS) entry which is preliminary data.</text>
</comment>
<feature type="non-terminal residue" evidence="2">
    <location>
        <position position="1"/>
    </location>
</feature>
<evidence type="ECO:0000313" key="2">
    <source>
        <dbReference type="EMBL" id="PIR78233.1"/>
    </source>
</evidence>
<organism evidence="2 3">
    <name type="scientific">Candidatus Magasanikbacteria bacterium CG10_big_fil_rev_8_21_14_0_10_36_16</name>
    <dbReference type="NCBI Taxonomy" id="1974645"/>
    <lineage>
        <taxon>Bacteria</taxon>
        <taxon>Candidatus Magasanikiibacteriota</taxon>
    </lineage>
</organism>
<proteinExistence type="predicted"/>
<dbReference type="InterPro" id="IPR050900">
    <property type="entry name" value="Transposase_IS3/IS150/IS904"/>
</dbReference>
<feature type="domain" description="Integrase catalytic" evidence="1">
    <location>
        <begin position="9"/>
        <end position="61"/>
    </location>
</feature>
<dbReference type="InterPro" id="IPR036397">
    <property type="entry name" value="RNaseH_sf"/>
</dbReference>
<sequence>NCIDNAPTESFFGHLKDDVDYTDCKSFEELKEMIDQYINYYNNERQQWDLKKMTPVEYRNHLIFSRK</sequence>
<dbReference type="PANTHER" id="PTHR46889:SF4">
    <property type="entry name" value="TRANSPOSASE INSO FOR INSERTION SEQUENCE ELEMENT IS911B-RELATED"/>
    <property type="match status" value="1"/>
</dbReference>
<gene>
    <name evidence="2" type="ORF">COU28_02790</name>
</gene>
<dbReference type="EMBL" id="PFBU01000055">
    <property type="protein sequence ID" value="PIR78233.1"/>
    <property type="molecule type" value="Genomic_DNA"/>
</dbReference>
<evidence type="ECO:0000259" key="1">
    <source>
        <dbReference type="Pfam" id="PF13333"/>
    </source>
</evidence>